<dbReference type="InterPro" id="IPR013320">
    <property type="entry name" value="ConA-like_dom_sf"/>
</dbReference>
<evidence type="ECO:0000256" key="3">
    <source>
        <dbReference type="ARBA" id="ARBA00022525"/>
    </source>
</evidence>
<dbReference type="InterPro" id="IPR011050">
    <property type="entry name" value="Pectin_lyase_fold/virulence"/>
</dbReference>
<keyword evidence="4" id="KW-0479">Metal-binding</keyword>
<feature type="chain" id="PRO_5046503866" description="3-keto-alpha-glucoside-1,2-lyase/3-keto-2-hydroxy-glucal hydratase domain-containing protein" evidence="10">
    <location>
        <begin position="34"/>
        <end position="608"/>
    </location>
</feature>
<reference evidence="12 13" key="1">
    <citation type="submission" date="2021-05" db="EMBL/GenBank/DDBJ databases">
        <title>Kineosporia and Streptomyces sp. nov. two new marine actinobacteria isolated from Coral.</title>
        <authorList>
            <person name="Buangrab K."/>
            <person name="Sutthacheep M."/>
            <person name="Yeemin T."/>
            <person name="Harunari E."/>
            <person name="Igarashi Y."/>
            <person name="Kanchanasin P."/>
            <person name="Tanasupawat S."/>
            <person name="Phongsopitanun W."/>
        </authorList>
    </citation>
    <scope>NUCLEOTIDE SEQUENCE [LARGE SCALE GENOMIC DNA]</scope>
    <source>
        <strain evidence="12 13">J2-2</strain>
    </source>
</reference>
<evidence type="ECO:0000259" key="11">
    <source>
        <dbReference type="Pfam" id="PF06439"/>
    </source>
</evidence>
<evidence type="ECO:0000256" key="6">
    <source>
        <dbReference type="ARBA" id="ARBA00022837"/>
    </source>
</evidence>
<dbReference type="Proteomes" id="UP001197247">
    <property type="component" value="Unassembled WGS sequence"/>
</dbReference>
<keyword evidence="13" id="KW-1185">Reference proteome</keyword>
<dbReference type="PANTHER" id="PTHR40088">
    <property type="entry name" value="PECTATE LYASE (EUROFUNG)"/>
    <property type="match status" value="1"/>
</dbReference>
<evidence type="ECO:0000256" key="9">
    <source>
        <dbReference type="SAM" id="MobiDB-lite"/>
    </source>
</evidence>
<gene>
    <name evidence="12" type="ORF">KIH74_01610</name>
</gene>
<comment type="similarity">
    <text evidence="8">Belongs to the polysaccharide lyase 9 family.</text>
</comment>
<comment type="subcellular location">
    <subcellularLocation>
        <location evidence="2">Secreted</location>
    </subcellularLocation>
</comment>
<dbReference type="InterPro" id="IPR010496">
    <property type="entry name" value="AL/BT2_dom"/>
</dbReference>
<evidence type="ECO:0000256" key="2">
    <source>
        <dbReference type="ARBA" id="ARBA00004613"/>
    </source>
</evidence>
<proteinExistence type="inferred from homology"/>
<feature type="signal peptide" evidence="10">
    <location>
        <begin position="1"/>
        <end position="33"/>
    </location>
</feature>
<evidence type="ECO:0000256" key="7">
    <source>
        <dbReference type="ARBA" id="ARBA00023239"/>
    </source>
</evidence>
<evidence type="ECO:0000313" key="13">
    <source>
        <dbReference type="Proteomes" id="UP001197247"/>
    </source>
</evidence>
<keyword evidence="6" id="KW-0106">Calcium</keyword>
<evidence type="ECO:0000256" key="1">
    <source>
        <dbReference type="ARBA" id="ARBA00001913"/>
    </source>
</evidence>
<name>A0ABS5T957_9ACTN</name>
<feature type="region of interest" description="Disordered" evidence="9">
    <location>
        <begin position="203"/>
        <end position="245"/>
    </location>
</feature>
<dbReference type="InterPro" id="IPR052052">
    <property type="entry name" value="Polysaccharide_Lyase_9"/>
</dbReference>
<accession>A0ABS5T957</accession>
<keyword evidence="3" id="KW-0964">Secreted</keyword>
<evidence type="ECO:0000256" key="10">
    <source>
        <dbReference type="SAM" id="SignalP"/>
    </source>
</evidence>
<dbReference type="RefSeq" id="WP_214153663.1">
    <property type="nucleotide sequence ID" value="NZ_JAHBAY010000001.1"/>
</dbReference>
<dbReference type="Gene3D" id="2.160.20.10">
    <property type="entry name" value="Single-stranded right-handed beta-helix, Pectin lyase-like"/>
    <property type="match status" value="1"/>
</dbReference>
<comment type="caution">
    <text evidence="12">The sequence shown here is derived from an EMBL/GenBank/DDBJ whole genome shotgun (WGS) entry which is preliminary data.</text>
</comment>
<dbReference type="EMBL" id="JAHBAY010000001">
    <property type="protein sequence ID" value="MBT0767601.1"/>
    <property type="molecule type" value="Genomic_DNA"/>
</dbReference>
<dbReference type="PANTHER" id="PTHR40088:SF1">
    <property type="entry name" value="PECTATE LYASE PEL9"/>
    <property type="match status" value="1"/>
</dbReference>
<organism evidence="12 13">
    <name type="scientific">Kineosporia corallincola</name>
    <dbReference type="NCBI Taxonomy" id="2835133"/>
    <lineage>
        <taxon>Bacteria</taxon>
        <taxon>Bacillati</taxon>
        <taxon>Actinomycetota</taxon>
        <taxon>Actinomycetes</taxon>
        <taxon>Kineosporiales</taxon>
        <taxon>Kineosporiaceae</taxon>
        <taxon>Kineosporia</taxon>
    </lineage>
</organism>
<protein>
    <recommendedName>
        <fullName evidence="11">3-keto-alpha-glucoside-1,2-lyase/3-keto-2-hydroxy-glucal hydratase domain-containing protein</fullName>
    </recommendedName>
</protein>
<dbReference type="Pfam" id="PF06439">
    <property type="entry name" value="3keto-disac_hyd"/>
    <property type="match status" value="1"/>
</dbReference>
<dbReference type="InterPro" id="IPR012334">
    <property type="entry name" value="Pectin_lyas_fold"/>
</dbReference>
<evidence type="ECO:0000256" key="5">
    <source>
        <dbReference type="ARBA" id="ARBA00022729"/>
    </source>
</evidence>
<evidence type="ECO:0000256" key="4">
    <source>
        <dbReference type="ARBA" id="ARBA00022723"/>
    </source>
</evidence>
<keyword evidence="7" id="KW-0456">Lyase</keyword>
<evidence type="ECO:0000313" key="12">
    <source>
        <dbReference type="EMBL" id="MBT0767601.1"/>
    </source>
</evidence>
<dbReference type="SUPFAM" id="SSF51126">
    <property type="entry name" value="Pectin lyase-like"/>
    <property type="match status" value="1"/>
</dbReference>
<evidence type="ECO:0000256" key="8">
    <source>
        <dbReference type="ARBA" id="ARBA00038263"/>
    </source>
</evidence>
<keyword evidence="5 10" id="KW-0732">Signal</keyword>
<comment type="cofactor">
    <cofactor evidence="1">
        <name>Ca(2+)</name>
        <dbReference type="ChEBI" id="CHEBI:29108"/>
    </cofactor>
</comment>
<feature type="domain" description="3-keto-alpha-glucoside-1,2-lyase/3-keto-2-hydroxy-glucal hydratase" evidence="11">
    <location>
        <begin position="42"/>
        <end position="204"/>
    </location>
</feature>
<sequence length="608" mass="62128">MAKFRARRRWQAAGVAGLVSVIGAGVAVAGAHASESTTFSADFESGSTSAWSKSGGTWSIVTDGSKALSQTNASSENAREFAGDTSWTDYTVSARVKPLSFGTDGVVGLLARAKSSTTFYRLALVSGKAQLQAVNSGTVTVLATSSKTISTGTWYKLSLSVSGSTVSASIDGTSIGSASSSLASSGRIGLQTANSTASFDDVTVTTGSTSTPSTSATTSSPVTTTTASPSTTTTTTATTSAGTTPVSGAIYVSPSGSASAAGTAAAPTTLANAITKVAAGGTIYLRGGKYSLSATQTIAEGNDGTSSKLKTISNYPGETPVLDFSAMSVSDSNRGIALNGDYWHLYGFTVQYAGDNGISVGGSNNTIERVVTAFNRDSGLQISRVSSATAKADWPANNLVLSSESHDNADPDGEDADGFAAKLTVGAGNVFRYTVSHNNIDDGWDLFAKADTGAISPVTIEDSLSYSNGTLTNGTVNAEGDRNGFKLGGSDIKVNHIVKRSIAYNNGHHGFTYNSNPGSMTIANNLSIDNAERNYAFDEGTSVFTSNTSCRFKVSGSNDKISGTADSTNQFYSGSNGSRCSSYSGAFAWSFDTAGKLVTTFGGKAVTF</sequence>
<dbReference type="Gene3D" id="2.60.120.560">
    <property type="entry name" value="Exo-inulinase, domain 1"/>
    <property type="match status" value="1"/>
</dbReference>
<dbReference type="SUPFAM" id="SSF49899">
    <property type="entry name" value="Concanavalin A-like lectins/glucanases"/>
    <property type="match status" value="1"/>
</dbReference>